<feature type="region of interest" description="Disordered" evidence="1">
    <location>
        <begin position="36"/>
        <end position="93"/>
    </location>
</feature>
<dbReference type="KEGG" id="wna:KA717_07850"/>
<accession>A0A977KZ92</accession>
<protein>
    <submittedName>
        <fullName evidence="3">Uncharacterized protein</fullName>
    </submittedName>
</protein>
<gene>
    <name evidence="3" type="ORF">KA717_07850</name>
</gene>
<feature type="signal peptide" evidence="2">
    <location>
        <begin position="1"/>
        <end position="28"/>
    </location>
</feature>
<proteinExistence type="predicted"/>
<keyword evidence="2" id="KW-0732">Signal</keyword>
<dbReference type="Proteomes" id="UP001065613">
    <property type="component" value="Chromosome"/>
</dbReference>
<feature type="chain" id="PRO_5037700761" evidence="2">
    <location>
        <begin position="29"/>
        <end position="528"/>
    </location>
</feature>
<evidence type="ECO:0000256" key="1">
    <source>
        <dbReference type="SAM" id="MobiDB-lite"/>
    </source>
</evidence>
<reference evidence="3" key="1">
    <citation type="submission" date="2021-04" db="EMBL/GenBank/DDBJ databases">
        <title>Genome sequence of Woronichinia naegeliana from Washington state freshwater lake bloom.</title>
        <authorList>
            <person name="Dreher T.W."/>
        </authorList>
    </citation>
    <scope>NUCLEOTIDE SEQUENCE</scope>
    <source>
        <strain evidence="3">WA131</strain>
    </source>
</reference>
<evidence type="ECO:0000313" key="3">
    <source>
        <dbReference type="EMBL" id="UXE62644.1"/>
    </source>
</evidence>
<dbReference type="EMBL" id="CP073041">
    <property type="protein sequence ID" value="UXE62644.1"/>
    <property type="molecule type" value="Genomic_DNA"/>
</dbReference>
<sequence length="528" mass="56685">MKITNLCKLTGTGLLSLSLLTPMLFAQATPLRPEITPAVKNDVSPPLRDLISKPDSGTQREIPLRSIPLPSSSSTDAPDQAVQSSASRPLAGTTPGLNFAGIGKGDYGYSVTSAPPDTNGAVGDTQYVQIVNTDFAVFNKTTGAIQLGPKKINTVWSGFGGGCQTNNDGDPTVLYDKVAKRWIISQFSVSTTPYLQCVAVSTTSDATGTYNRYAFSYGNVAFPDYPKMGVWPDAYYITFNIFNNGTTYAGAKACAYDRAKMLAGQAATQQCFDLGTSYGSLLPADLDGNTPPPSGSPNYLVNFGTNKLNLWKFKVDWVNTANTALTGPTSLPVAAFTAACNGGTCIPQSGTTQKLDSLADRLMYRLAYRNRSGTESLMVTHSVKVGTKRTAPSGIRWYELRIAGGTPSVFQQSTFAPDSTYRWMGSIAMDKLGNMAVGYSASSSAIHPAIRYTGRLVSDPLNTMQAENSIIEGTGSQTSNLSRWGDYSAMSVDPVDDCTFWYTNEYQKANGSFNWSTRIASFKFPSCN</sequence>
<feature type="compositionally biased region" description="Low complexity" evidence="1">
    <location>
        <begin position="64"/>
        <end position="74"/>
    </location>
</feature>
<dbReference type="AlphaFoldDB" id="A0A977KZ92"/>
<name>A0A977KZ92_9CYAN</name>
<organism evidence="3">
    <name type="scientific">Woronichinia naegeliana WA131</name>
    <dbReference type="NCBI Taxonomy" id="2824559"/>
    <lineage>
        <taxon>Bacteria</taxon>
        <taxon>Bacillati</taxon>
        <taxon>Cyanobacteriota</taxon>
        <taxon>Cyanophyceae</taxon>
        <taxon>Synechococcales</taxon>
        <taxon>Coelosphaeriaceae</taxon>
        <taxon>Woronichinia</taxon>
    </lineage>
</organism>
<evidence type="ECO:0000256" key="2">
    <source>
        <dbReference type="SAM" id="SignalP"/>
    </source>
</evidence>
<feature type="compositionally biased region" description="Polar residues" evidence="1">
    <location>
        <begin position="75"/>
        <end position="87"/>
    </location>
</feature>